<dbReference type="Pfam" id="PF00378">
    <property type="entry name" value="ECH_1"/>
    <property type="match status" value="1"/>
</dbReference>
<dbReference type="GO" id="GO:0003824">
    <property type="term" value="F:catalytic activity"/>
    <property type="evidence" value="ECO:0007669"/>
    <property type="project" value="UniProtKB-ARBA"/>
</dbReference>
<protein>
    <recommendedName>
        <fullName evidence="3">Enoyl-CoA hydratase</fullName>
    </recommendedName>
</protein>
<dbReference type="InterPro" id="IPR001753">
    <property type="entry name" value="Enoyl-CoA_hydra/iso"/>
</dbReference>
<dbReference type="EMBL" id="BOOA01000065">
    <property type="protein sequence ID" value="GIH27841.1"/>
    <property type="molecule type" value="Genomic_DNA"/>
</dbReference>
<name>A0A919UMX6_9ACTN</name>
<dbReference type="SUPFAM" id="SSF52096">
    <property type="entry name" value="ClpP/crotonase"/>
    <property type="match status" value="1"/>
</dbReference>
<evidence type="ECO:0008006" key="3">
    <source>
        <dbReference type="Google" id="ProtNLM"/>
    </source>
</evidence>
<dbReference type="PANTHER" id="PTHR43459">
    <property type="entry name" value="ENOYL-COA HYDRATASE"/>
    <property type="match status" value="1"/>
</dbReference>
<accession>A0A919UMX6</accession>
<dbReference type="PANTHER" id="PTHR43459:SF1">
    <property type="entry name" value="EG:BACN32G11.4 PROTEIN"/>
    <property type="match status" value="1"/>
</dbReference>
<keyword evidence="2" id="KW-1185">Reference proteome</keyword>
<evidence type="ECO:0000313" key="1">
    <source>
        <dbReference type="EMBL" id="GIH27841.1"/>
    </source>
</evidence>
<dbReference type="NCBIfam" id="NF042431">
    <property type="entry name" value="EnCoAhydt_DpgB"/>
    <property type="match status" value="1"/>
</dbReference>
<dbReference type="InterPro" id="IPR029045">
    <property type="entry name" value="ClpP/crotonase-like_dom_sf"/>
</dbReference>
<evidence type="ECO:0000313" key="2">
    <source>
        <dbReference type="Proteomes" id="UP000640052"/>
    </source>
</evidence>
<comment type="caution">
    <text evidence="1">The sequence shown here is derived from an EMBL/GenBank/DDBJ whole genome shotgun (WGS) entry which is preliminary data.</text>
</comment>
<reference evidence="1" key="1">
    <citation type="submission" date="2021-01" db="EMBL/GenBank/DDBJ databases">
        <title>Whole genome shotgun sequence of Acrocarpospora phusangensis NBRC 108782.</title>
        <authorList>
            <person name="Komaki H."/>
            <person name="Tamura T."/>
        </authorList>
    </citation>
    <scope>NUCLEOTIDE SEQUENCE</scope>
    <source>
        <strain evidence="1">NBRC 108782</strain>
    </source>
</reference>
<dbReference type="InterPro" id="IPR053545">
    <property type="entry name" value="Enoyl-CoA_hydratase-like"/>
</dbReference>
<organism evidence="1 2">
    <name type="scientific">Acrocarpospora phusangensis</name>
    <dbReference type="NCBI Taxonomy" id="1070424"/>
    <lineage>
        <taxon>Bacteria</taxon>
        <taxon>Bacillati</taxon>
        <taxon>Actinomycetota</taxon>
        <taxon>Actinomycetes</taxon>
        <taxon>Streptosporangiales</taxon>
        <taxon>Streptosporangiaceae</taxon>
        <taxon>Acrocarpospora</taxon>
    </lineage>
</organism>
<dbReference type="AlphaFoldDB" id="A0A919UMX6"/>
<sequence>MVRIGSSEGLSGKLLDDLDQAARLADEGHGVILDLHPAGEGTWPGRTDVYEVSRWERTLRRLERASMPLIAVAAETCSGPAAEVLLVTDYRIGTPDFRFQAVTGRASWPGVALHRLACQLGVARARRLVLWPTSLPAGQAVDWGLLDEVAPDRDAALRRANELLAGMTAADGDDLALRRRLLLDAPALSVDDALGAHLAACDRVLRRAGVPVGVGDLS</sequence>
<gene>
    <name evidence="1" type="ORF">Aph01nite_61510</name>
</gene>
<dbReference type="Gene3D" id="3.90.226.10">
    <property type="entry name" value="2-enoyl-CoA Hydratase, Chain A, domain 1"/>
    <property type="match status" value="1"/>
</dbReference>
<dbReference type="CDD" id="cd06558">
    <property type="entry name" value="crotonase-like"/>
    <property type="match status" value="1"/>
</dbReference>
<dbReference type="Proteomes" id="UP000640052">
    <property type="component" value="Unassembled WGS sequence"/>
</dbReference>
<proteinExistence type="predicted"/>